<evidence type="ECO:0000256" key="1">
    <source>
        <dbReference type="PROSITE-ProRule" id="PRU00042"/>
    </source>
</evidence>
<feature type="region of interest" description="Disordered" evidence="2">
    <location>
        <begin position="757"/>
        <end position="785"/>
    </location>
</feature>
<feature type="compositionally biased region" description="Basic residues" evidence="2">
    <location>
        <begin position="689"/>
        <end position="700"/>
    </location>
</feature>
<gene>
    <name evidence="5" type="primary">LOC107270815</name>
</gene>
<feature type="region of interest" description="Disordered" evidence="2">
    <location>
        <begin position="997"/>
        <end position="1016"/>
    </location>
</feature>
<protein>
    <submittedName>
        <fullName evidence="5">Uncharacterized protein LOC107270815</fullName>
    </submittedName>
</protein>
<keyword evidence="1" id="KW-0863">Zinc-finger</keyword>
<feature type="region of interest" description="Disordered" evidence="2">
    <location>
        <begin position="822"/>
        <end position="859"/>
    </location>
</feature>
<dbReference type="PROSITE" id="PS00028">
    <property type="entry name" value="ZINC_FINGER_C2H2_1"/>
    <property type="match status" value="1"/>
</dbReference>
<dbReference type="InterPro" id="IPR039946">
    <property type="entry name" value="ZN839"/>
</dbReference>
<dbReference type="GeneID" id="107270815"/>
<dbReference type="Pfam" id="PF15961">
    <property type="entry name" value="DUF4764"/>
    <property type="match status" value="1"/>
</dbReference>
<name>A0AAJ7FPB7_CEPCN</name>
<sequence>MYLDMAEIANSSVFTNGVVSSGTSDLLQRAFQQVVDEEDNENDFVAFLQTDSNESQTIHLTQAQAAALGLTFEVDSSEEATEEISYQQEQTGMYCDLQQDLDAHDVNEVKEGDSSPTSNTINIDHISFQSNLEHNNGIKHVQKSESISFQDWPTQDGIQEESLVEESINQDISMEEMEVCNAENSVQDRILKQSNNIGQKNINSQTFLAQEKGNTIGLEEAQVVNTTENNIQYSFEGNQIQAAQLGSIPNSQAQILQRLPVILSSSQFILKPPQTLLKPAKNIRILPNTSKITNSTINTVHSINNSSQNSILLPKTTLLNTLSPQIIKATPITQLLNTNNISAQLLNTSQILAGDISNPVINTSHISASAVNGTPMSTQNVLNSQIRLSPAVKSSQASIQRGNVQQFLTPILKNTSNTSQTIKTSQILTNANLKTAISTPFLKSVQIPAQMLRSSASTIKGTNATSTLLTKTTANTSSPVVFRTASIVKSQDLKTATTCSASTLRPTQMISSPISILKPQAKVAFSNSTKQNLMLNSQNVVSSISSNLHTPTTAQTPVVNPSNDFDCIKPPQNGTVKQKSTVPVNCTAVKIGKKAKIVPTQKPTAVTTEKNDTTKPLGSSENPIQIVQQGHMFHSMQRLTQSQLKQITHVLQQRSQEVTMPNERIVYRVVFPEELDLRTRTPGTLLKGRGGKRGRPKKNAVRPPTLPSKSTTLPEDDQEEIKDERKKVVARTRSGRLSRPPRHMVRDYKHLHHLDFMQPDLDDSDGGYSDYNTNSDKLEDEESPKELLTGLEVPKRKISDHFRCPTCNKIYLGRTRMARHFEMHPDHGSPEQLPPPTLEPELKQTPAQDPLKRKGKKRGPWAYVTPEAKSERRQVKLKEAISVCENLEIIKIAAKPVLNAKSLFELLILKSDNNVRTFLDELKELMNKIREKAGAMLTVVRDVDKPDKDVINLTEELLCDALGLNPGRYKINNGALKKEEETVTASIEEPPLKLQKVENSEEGKENIDERLSSGFSESSDLSVSEFLTERKTDSGVSSNCPEVLTALTLMPRNPSQVNNNENSKSSSHISKLLISSPSIQNKLTDSSGFQKIDMNSSKVGENIENASCSQVFDKLDSFGQEKLEPLEQAFIKLERMDHDFVKIENGTIGIYEKQNSQSFNKIQNNFDNIENGSQNFTKGFQKLVSKTVSISCSDLTGAKTEGMSLENSSSKLLSTTAICKISDSLPILQDTVPIISSGCDSSIFGSTENLDISKISNYDHITHLDILNTSGVIDKNLLIDEKLVEQLHLVDQTNLVDELVSERLKNIMPDNILENSLMPNNSNLDTDLDFEALSEEFNRNTRS</sequence>
<organism evidence="4 5">
    <name type="scientific">Cephus cinctus</name>
    <name type="common">Wheat stem sawfly</name>
    <dbReference type="NCBI Taxonomy" id="211228"/>
    <lineage>
        <taxon>Eukaryota</taxon>
        <taxon>Metazoa</taxon>
        <taxon>Ecdysozoa</taxon>
        <taxon>Arthropoda</taxon>
        <taxon>Hexapoda</taxon>
        <taxon>Insecta</taxon>
        <taxon>Pterygota</taxon>
        <taxon>Neoptera</taxon>
        <taxon>Endopterygota</taxon>
        <taxon>Hymenoptera</taxon>
        <taxon>Cephoidea</taxon>
        <taxon>Cephidae</taxon>
        <taxon>Cephus</taxon>
    </lineage>
</organism>
<evidence type="ECO:0000313" key="4">
    <source>
        <dbReference type="Proteomes" id="UP000694920"/>
    </source>
</evidence>
<dbReference type="Proteomes" id="UP000694920">
    <property type="component" value="Unplaced"/>
</dbReference>
<dbReference type="RefSeq" id="XP_015601627.1">
    <property type="nucleotide sequence ID" value="XM_015746141.2"/>
</dbReference>
<feature type="compositionally biased region" description="Basic residues" evidence="2">
    <location>
        <begin position="728"/>
        <end position="743"/>
    </location>
</feature>
<dbReference type="GO" id="GO:0008270">
    <property type="term" value="F:zinc ion binding"/>
    <property type="evidence" value="ECO:0007669"/>
    <property type="project" value="UniProtKB-KW"/>
</dbReference>
<feature type="domain" description="C2H2-type" evidence="3">
    <location>
        <begin position="802"/>
        <end position="829"/>
    </location>
</feature>
<dbReference type="InterPro" id="IPR013087">
    <property type="entry name" value="Znf_C2H2_type"/>
</dbReference>
<dbReference type="InterPro" id="IPR031885">
    <property type="entry name" value="DUF4764"/>
</dbReference>
<accession>A0AAJ7FPB7</accession>
<dbReference type="PANTHER" id="PTHR16116">
    <property type="entry name" value="ZINC FINGER PROTEIN 839"/>
    <property type="match status" value="1"/>
</dbReference>
<evidence type="ECO:0000256" key="2">
    <source>
        <dbReference type="SAM" id="MobiDB-lite"/>
    </source>
</evidence>
<feature type="compositionally biased region" description="Basic and acidic residues" evidence="2">
    <location>
        <begin position="997"/>
        <end position="1011"/>
    </location>
</feature>
<keyword evidence="1" id="KW-0479">Metal-binding</keyword>
<evidence type="ECO:0000259" key="3">
    <source>
        <dbReference type="PROSITE" id="PS50157"/>
    </source>
</evidence>
<feature type="region of interest" description="Disordered" evidence="2">
    <location>
        <begin position="681"/>
        <end position="745"/>
    </location>
</feature>
<keyword evidence="4" id="KW-1185">Reference proteome</keyword>
<evidence type="ECO:0000313" key="5">
    <source>
        <dbReference type="RefSeq" id="XP_015601627.1"/>
    </source>
</evidence>
<keyword evidence="1" id="KW-0862">Zinc</keyword>
<dbReference type="PANTHER" id="PTHR16116:SF5">
    <property type="entry name" value="ZINC FINGER PROTEIN 839"/>
    <property type="match status" value="1"/>
</dbReference>
<dbReference type="PROSITE" id="PS50157">
    <property type="entry name" value="ZINC_FINGER_C2H2_2"/>
    <property type="match status" value="1"/>
</dbReference>
<dbReference type="KEGG" id="ccin:107270815"/>
<proteinExistence type="predicted"/>
<reference evidence="5" key="1">
    <citation type="submission" date="2025-08" db="UniProtKB">
        <authorList>
            <consortium name="RefSeq"/>
        </authorList>
    </citation>
    <scope>IDENTIFICATION</scope>
</reference>